<evidence type="ECO:0000313" key="2">
    <source>
        <dbReference type="Proteomes" id="UP001595871"/>
    </source>
</evidence>
<comment type="caution">
    <text evidence="1">The sequence shown here is derived from an EMBL/GenBank/DDBJ whole genome shotgun (WGS) entry which is preliminary data.</text>
</comment>
<reference evidence="2" key="1">
    <citation type="journal article" date="2019" name="Int. J. Syst. Evol. Microbiol.">
        <title>The Global Catalogue of Microorganisms (GCM) 10K type strain sequencing project: providing services to taxonomists for standard genome sequencing and annotation.</title>
        <authorList>
            <consortium name="The Broad Institute Genomics Platform"/>
            <consortium name="The Broad Institute Genome Sequencing Center for Infectious Disease"/>
            <person name="Wu L."/>
            <person name="Ma J."/>
        </authorList>
    </citation>
    <scope>NUCLEOTIDE SEQUENCE [LARGE SCALE GENOMIC DNA]</scope>
    <source>
        <strain evidence="2">CCM 3243</strain>
    </source>
</reference>
<dbReference type="InterPro" id="IPR046193">
    <property type="entry name" value="DUF6221"/>
</dbReference>
<dbReference type="EMBL" id="JBHSCF010000055">
    <property type="protein sequence ID" value="MFC4190410.1"/>
    <property type="molecule type" value="Genomic_DNA"/>
</dbReference>
<evidence type="ECO:0000313" key="1">
    <source>
        <dbReference type="EMBL" id="MFC4190410.1"/>
    </source>
</evidence>
<organism evidence="1 2">
    <name type="scientific">Streptomyces flavovirens</name>
    <dbReference type="NCBI Taxonomy" id="52258"/>
    <lineage>
        <taxon>Bacteria</taxon>
        <taxon>Bacillati</taxon>
        <taxon>Actinomycetota</taxon>
        <taxon>Actinomycetes</taxon>
        <taxon>Kitasatosporales</taxon>
        <taxon>Streptomycetaceae</taxon>
        <taxon>Streptomyces</taxon>
    </lineage>
</organism>
<protein>
    <submittedName>
        <fullName evidence="1">DUF6221 family protein</fullName>
    </submittedName>
</protein>
<keyword evidence="2" id="KW-1185">Reference proteome</keyword>
<dbReference type="RefSeq" id="WP_200697362.1">
    <property type="nucleotide sequence ID" value="NZ_BAAAYA010000005.1"/>
</dbReference>
<gene>
    <name evidence="1" type="ORF">ACFO3R_29135</name>
</gene>
<accession>A0ABV8NDU6</accession>
<proteinExistence type="predicted"/>
<sequence length="157" mass="18121">MDNLVQFLRDRLDEDSRIAVDTESATEEGLHWYEHQRMPGDGRWTLIDEYDEDVAEVNCSVAGDAAVARHIARHDPTRVLREVEAKKEQLAAYTTAVDQAEEAILLCKQSLADGKSMFMPEARRMTALHRRDVLHEVLHLLALPYADHPDYRQEWRP</sequence>
<dbReference type="Proteomes" id="UP001595871">
    <property type="component" value="Unassembled WGS sequence"/>
</dbReference>
<dbReference type="Pfam" id="PF19730">
    <property type="entry name" value="DUF6221"/>
    <property type="match status" value="1"/>
</dbReference>
<name>A0ABV8NDU6_9ACTN</name>